<dbReference type="AlphaFoldDB" id="A0A401PB47"/>
<gene>
    <name evidence="2" type="ORF">scyTo_0005655</name>
</gene>
<dbReference type="STRING" id="75743.A0A401PB47"/>
<organism evidence="2 3">
    <name type="scientific">Scyliorhinus torazame</name>
    <name type="common">Cloudy catshark</name>
    <name type="synonym">Catulus torazame</name>
    <dbReference type="NCBI Taxonomy" id="75743"/>
    <lineage>
        <taxon>Eukaryota</taxon>
        <taxon>Metazoa</taxon>
        <taxon>Chordata</taxon>
        <taxon>Craniata</taxon>
        <taxon>Vertebrata</taxon>
        <taxon>Chondrichthyes</taxon>
        <taxon>Elasmobranchii</taxon>
        <taxon>Galeomorphii</taxon>
        <taxon>Galeoidea</taxon>
        <taxon>Carcharhiniformes</taxon>
        <taxon>Scyliorhinidae</taxon>
        <taxon>Scyliorhinus</taxon>
    </lineage>
</organism>
<accession>A0A401PB47</accession>
<evidence type="ECO:0000256" key="1">
    <source>
        <dbReference type="SAM" id="MobiDB-lite"/>
    </source>
</evidence>
<name>A0A401PB47_SCYTO</name>
<sequence>MSGTDGTLSSASLQDGKCGYSSPPQKPEAVVHAIKVMEVHEKVDKEEDYENDLSETEKAIVREMCNVSEKRMILVLIYAKGTPSDDVNKLEEVDIEEVLNVDYEALVVHSMTDGEPAELVLNRDECDDNGEDKDDIDNTA</sequence>
<evidence type="ECO:0000313" key="3">
    <source>
        <dbReference type="Proteomes" id="UP000288216"/>
    </source>
</evidence>
<protein>
    <submittedName>
        <fullName evidence="2">Uncharacterized protein</fullName>
    </submittedName>
</protein>
<dbReference type="OrthoDB" id="10056395at2759"/>
<dbReference type="Proteomes" id="UP000288216">
    <property type="component" value="Unassembled WGS sequence"/>
</dbReference>
<reference evidence="2 3" key="1">
    <citation type="journal article" date="2018" name="Nat. Ecol. Evol.">
        <title>Shark genomes provide insights into elasmobranch evolution and the origin of vertebrates.</title>
        <authorList>
            <person name="Hara Y"/>
            <person name="Yamaguchi K"/>
            <person name="Onimaru K"/>
            <person name="Kadota M"/>
            <person name="Koyanagi M"/>
            <person name="Keeley SD"/>
            <person name="Tatsumi K"/>
            <person name="Tanaka K"/>
            <person name="Motone F"/>
            <person name="Kageyama Y"/>
            <person name="Nozu R"/>
            <person name="Adachi N"/>
            <person name="Nishimura O"/>
            <person name="Nakagawa R"/>
            <person name="Tanegashima C"/>
            <person name="Kiyatake I"/>
            <person name="Matsumoto R"/>
            <person name="Murakumo K"/>
            <person name="Nishida K"/>
            <person name="Terakita A"/>
            <person name="Kuratani S"/>
            <person name="Sato K"/>
            <person name="Hyodo S Kuraku.S."/>
        </authorList>
    </citation>
    <scope>NUCLEOTIDE SEQUENCE [LARGE SCALE GENOMIC DNA]</scope>
</reference>
<evidence type="ECO:0000313" key="2">
    <source>
        <dbReference type="EMBL" id="GCB70344.1"/>
    </source>
</evidence>
<feature type="compositionally biased region" description="Polar residues" evidence="1">
    <location>
        <begin position="1"/>
        <end position="13"/>
    </location>
</feature>
<feature type="region of interest" description="Disordered" evidence="1">
    <location>
        <begin position="1"/>
        <end position="25"/>
    </location>
</feature>
<keyword evidence="3" id="KW-1185">Reference proteome</keyword>
<comment type="caution">
    <text evidence="2">The sequence shown here is derived from an EMBL/GenBank/DDBJ whole genome shotgun (WGS) entry which is preliminary data.</text>
</comment>
<proteinExistence type="predicted"/>
<feature type="compositionally biased region" description="Acidic residues" evidence="1">
    <location>
        <begin position="125"/>
        <end position="140"/>
    </location>
</feature>
<dbReference type="EMBL" id="BFAA01001796">
    <property type="protein sequence ID" value="GCB70344.1"/>
    <property type="molecule type" value="Genomic_DNA"/>
</dbReference>
<feature type="region of interest" description="Disordered" evidence="1">
    <location>
        <begin position="114"/>
        <end position="140"/>
    </location>
</feature>